<dbReference type="AlphaFoldDB" id="A0A1I0BAA1"/>
<name>A0A1I0BAA1_9FIRM</name>
<sequence length="126" mass="15238">MNTYKIYKINPNVKDLLNQYPEIKEKIIELEPKNIFFTKQMECLFNNNDGVSDFIEYKLNERYDYLRERNTHIIKNQLTKEKITCTVFDYYIIIEATKKSNIFLDILYQISKSYVIMSEQVKNLEV</sequence>
<evidence type="ECO:0000313" key="2">
    <source>
        <dbReference type="Proteomes" id="UP000198558"/>
    </source>
</evidence>
<accession>A0A1I0BAA1</accession>
<dbReference type="GeneID" id="78287072"/>
<gene>
    <name evidence="1" type="ORF">SAMN04489758_10123</name>
</gene>
<keyword evidence="2" id="KW-1185">Reference proteome</keyword>
<dbReference type="OrthoDB" id="1652726at2"/>
<evidence type="ECO:0000313" key="1">
    <source>
        <dbReference type="EMBL" id="SET03464.1"/>
    </source>
</evidence>
<dbReference type="Proteomes" id="UP000198558">
    <property type="component" value="Unassembled WGS sequence"/>
</dbReference>
<proteinExistence type="predicted"/>
<organism evidence="1 2">
    <name type="scientific">Thomasclavelia cocleata</name>
    <dbReference type="NCBI Taxonomy" id="69824"/>
    <lineage>
        <taxon>Bacteria</taxon>
        <taxon>Bacillati</taxon>
        <taxon>Bacillota</taxon>
        <taxon>Erysipelotrichia</taxon>
        <taxon>Erysipelotrichales</taxon>
        <taxon>Coprobacillaceae</taxon>
        <taxon>Thomasclavelia</taxon>
    </lineage>
</organism>
<protein>
    <submittedName>
        <fullName evidence="1">Uncharacterized protein</fullName>
    </submittedName>
</protein>
<reference evidence="1" key="1">
    <citation type="submission" date="2016-10" db="EMBL/GenBank/DDBJ databases">
        <authorList>
            <person name="de Groot N.N."/>
        </authorList>
    </citation>
    <scope>NUCLEOTIDE SEQUENCE [LARGE SCALE GENOMIC DNA]</scope>
    <source>
        <strain evidence="1">DSM 1551</strain>
    </source>
</reference>
<dbReference type="RefSeq" id="WP_092351234.1">
    <property type="nucleotide sequence ID" value="NZ_FOIN01000001.1"/>
</dbReference>
<dbReference type="EMBL" id="FOIN01000001">
    <property type="protein sequence ID" value="SET03464.1"/>
    <property type="molecule type" value="Genomic_DNA"/>
</dbReference>